<dbReference type="AlphaFoldDB" id="A0A073K2C9"/>
<evidence type="ECO:0000313" key="3">
    <source>
        <dbReference type="Proteomes" id="UP000027822"/>
    </source>
</evidence>
<keyword evidence="1" id="KW-1133">Transmembrane helix</keyword>
<name>A0A073K2C9_9BACI</name>
<accession>A0A073K2C9</accession>
<keyword evidence="1" id="KW-0472">Membrane</keyword>
<sequence length="235" mass="27609">MEINNMTTGKNKFDPVKHPHYLQMQKQEAVVRKENVTFAFQHNIVTEKNKLGVVLHHLSSVGIAKNVITKELQTIVKLFSQFEMMLQTKQHSEQITKQLLNHIQVVMKQAQMEDIPLLDGTYDFIFASHKGKEFNLTLLDVSQLLQMVERDPSEVYRVISLVTMYIKELEQEEVWNKDLSTRRTEKHAAMWRALAEMSMTKLMQQWKEEVQERKWSAALFLLLIWMICICIYVGV</sequence>
<dbReference type="EMBL" id="JOTN01000003">
    <property type="protein sequence ID" value="KEK20622.1"/>
    <property type="molecule type" value="Genomic_DNA"/>
</dbReference>
<keyword evidence="1" id="KW-0812">Transmembrane</keyword>
<dbReference type="STRING" id="574376.BAMA_14525"/>
<gene>
    <name evidence="2" type="ORF">BAMA_14525</name>
</gene>
<reference evidence="2 3" key="1">
    <citation type="submission" date="2014-06" db="EMBL/GenBank/DDBJ databases">
        <title>Draft genome sequence of Bacillus manliponensis JCM 15802 (MCCC 1A00708).</title>
        <authorList>
            <person name="Lai Q."/>
            <person name="Liu Y."/>
            <person name="Shao Z."/>
        </authorList>
    </citation>
    <scope>NUCLEOTIDE SEQUENCE [LARGE SCALE GENOMIC DNA]</scope>
    <source>
        <strain evidence="2 3">JCM 15802</strain>
    </source>
</reference>
<evidence type="ECO:0000313" key="2">
    <source>
        <dbReference type="EMBL" id="KEK20622.1"/>
    </source>
</evidence>
<comment type="caution">
    <text evidence="2">The sequence shown here is derived from an EMBL/GenBank/DDBJ whole genome shotgun (WGS) entry which is preliminary data.</text>
</comment>
<dbReference type="OrthoDB" id="2920430at2"/>
<feature type="transmembrane region" description="Helical" evidence="1">
    <location>
        <begin position="215"/>
        <end position="234"/>
    </location>
</feature>
<dbReference type="Proteomes" id="UP000027822">
    <property type="component" value="Unassembled WGS sequence"/>
</dbReference>
<protein>
    <submittedName>
        <fullName evidence="2">Uncharacterized protein</fullName>
    </submittedName>
</protein>
<organism evidence="2 3">
    <name type="scientific">Bacillus manliponensis</name>
    <dbReference type="NCBI Taxonomy" id="574376"/>
    <lineage>
        <taxon>Bacteria</taxon>
        <taxon>Bacillati</taxon>
        <taxon>Bacillota</taxon>
        <taxon>Bacilli</taxon>
        <taxon>Bacillales</taxon>
        <taxon>Bacillaceae</taxon>
        <taxon>Bacillus</taxon>
        <taxon>Bacillus cereus group</taxon>
    </lineage>
</organism>
<dbReference type="RefSeq" id="WP_034636858.1">
    <property type="nucleotide sequence ID" value="NZ_CBCSJC010000028.1"/>
</dbReference>
<evidence type="ECO:0000256" key="1">
    <source>
        <dbReference type="SAM" id="Phobius"/>
    </source>
</evidence>
<keyword evidence="3" id="KW-1185">Reference proteome</keyword>
<proteinExistence type="predicted"/>